<dbReference type="Proteomes" id="UP001329915">
    <property type="component" value="Chromosome"/>
</dbReference>
<dbReference type="AlphaFoldDB" id="A0AAU0UM38"/>
<dbReference type="PIRSF" id="PIRSF002869">
    <property type="entry name" value="MviN"/>
    <property type="match status" value="1"/>
</dbReference>
<keyword evidence="2 8" id="KW-1003">Cell membrane</keyword>
<dbReference type="GO" id="GO:0008360">
    <property type="term" value="P:regulation of cell shape"/>
    <property type="evidence" value="ECO:0007669"/>
    <property type="project" value="UniProtKB-UniRule"/>
</dbReference>
<dbReference type="GO" id="GO:0015648">
    <property type="term" value="F:lipid-linked peptidoglycan transporter activity"/>
    <property type="evidence" value="ECO:0007669"/>
    <property type="project" value="UniProtKB-UniRule"/>
</dbReference>
<keyword evidence="6 8" id="KW-1133">Transmembrane helix</keyword>
<feature type="transmembrane region" description="Helical" evidence="8">
    <location>
        <begin position="383"/>
        <end position="403"/>
    </location>
</feature>
<evidence type="ECO:0000256" key="3">
    <source>
        <dbReference type="ARBA" id="ARBA00022692"/>
    </source>
</evidence>
<evidence type="ECO:0000256" key="9">
    <source>
        <dbReference type="PIRNR" id="PIRNR002869"/>
    </source>
</evidence>
<protein>
    <recommendedName>
        <fullName evidence="8">Probable lipid II flippase MurJ</fullName>
    </recommendedName>
</protein>
<evidence type="ECO:0000313" key="11">
    <source>
        <dbReference type="Proteomes" id="UP001329915"/>
    </source>
</evidence>
<feature type="transmembrane region" description="Helical" evidence="8">
    <location>
        <begin position="130"/>
        <end position="149"/>
    </location>
</feature>
<accession>A0AAU0UM38</accession>
<dbReference type="InterPro" id="IPR004268">
    <property type="entry name" value="MurJ"/>
</dbReference>
<dbReference type="Pfam" id="PF03023">
    <property type="entry name" value="MurJ"/>
    <property type="match status" value="1"/>
</dbReference>
<evidence type="ECO:0000256" key="6">
    <source>
        <dbReference type="ARBA" id="ARBA00022989"/>
    </source>
</evidence>
<dbReference type="InterPro" id="IPR051050">
    <property type="entry name" value="Lipid_II_flippase_MurJ/MviN"/>
</dbReference>
<feature type="transmembrane region" description="Helical" evidence="8">
    <location>
        <begin position="85"/>
        <end position="110"/>
    </location>
</feature>
<dbReference type="RefSeq" id="WP_366924112.1">
    <property type="nucleotide sequence ID" value="NZ_CP121694.1"/>
</dbReference>
<feature type="transmembrane region" description="Helical" evidence="8">
    <location>
        <begin position="187"/>
        <end position="209"/>
    </location>
</feature>
<feature type="transmembrane region" description="Helical" evidence="8">
    <location>
        <begin position="12"/>
        <end position="35"/>
    </location>
</feature>
<dbReference type="CDD" id="cd13123">
    <property type="entry name" value="MATE_MurJ_like"/>
    <property type="match status" value="1"/>
</dbReference>
<feature type="transmembrane region" description="Helical" evidence="8">
    <location>
        <begin position="277"/>
        <end position="298"/>
    </location>
</feature>
<feature type="transmembrane region" description="Helical" evidence="8">
    <location>
        <begin position="483"/>
        <end position="503"/>
    </location>
</feature>
<feature type="transmembrane region" description="Helical" evidence="8">
    <location>
        <begin position="161"/>
        <end position="181"/>
    </location>
</feature>
<evidence type="ECO:0000256" key="8">
    <source>
        <dbReference type="HAMAP-Rule" id="MF_02078"/>
    </source>
</evidence>
<evidence type="ECO:0000256" key="7">
    <source>
        <dbReference type="ARBA" id="ARBA00023136"/>
    </source>
</evidence>
<evidence type="ECO:0000313" key="10">
    <source>
        <dbReference type="EMBL" id="WRO21261.1"/>
    </source>
</evidence>
<keyword evidence="7 8" id="KW-0472">Membrane</keyword>
<dbReference type="GO" id="GO:0005886">
    <property type="term" value="C:plasma membrane"/>
    <property type="evidence" value="ECO:0007669"/>
    <property type="project" value="UniProtKB-SubCell"/>
</dbReference>
<evidence type="ECO:0000256" key="4">
    <source>
        <dbReference type="ARBA" id="ARBA00022960"/>
    </source>
</evidence>
<evidence type="ECO:0000256" key="1">
    <source>
        <dbReference type="ARBA" id="ARBA00004651"/>
    </source>
</evidence>
<comment type="subcellular location">
    <subcellularLocation>
        <location evidence="1 8">Cell membrane</location>
        <topology evidence="1 8">Multi-pass membrane protein</topology>
    </subcellularLocation>
</comment>
<feature type="transmembrane region" description="Helical" evidence="8">
    <location>
        <begin position="409"/>
        <end position="430"/>
    </location>
</feature>
<organism evidence="10 11">
    <name type="scientific">Metallumcola ferriviriculae</name>
    <dbReference type="NCBI Taxonomy" id="3039180"/>
    <lineage>
        <taxon>Bacteria</taxon>
        <taxon>Bacillati</taxon>
        <taxon>Bacillota</taxon>
        <taxon>Clostridia</taxon>
        <taxon>Neomoorellales</taxon>
        <taxon>Desulfitibacteraceae</taxon>
        <taxon>Metallumcola</taxon>
    </lineage>
</organism>
<dbReference type="NCBIfam" id="TIGR01695">
    <property type="entry name" value="murJ_mviN"/>
    <property type="match status" value="1"/>
</dbReference>
<dbReference type="PRINTS" id="PR01806">
    <property type="entry name" value="VIRFACTRMVIN"/>
</dbReference>
<evidence type="ECO:0000256" key="2">
    <source>
        <dbReference type="ARBA" id="ARBA00022475"/>
    </source>
</evidence>
<feature type="transmembrane region" description="Helical" evidence="8">
    <location>
        <begin position="349"/>
        <end position="371"/>
    </location>
</feature>
<comment type="function">
    <text evidence="8 9">Involved in peptidoglycan biosynthesis. Transports lipid-linked peptidoglycan precursors from the inner to the outer leaflet of the cytoplasmic membrane.</text>
</comment>
<dbReference type="GO" id="GO:0034204">
    <property type="term" value="P:lipid translocation"/>
    <property type="evidence" value="ECO:0007669"/>
    <property type="project" value="TreeGrafter"/>
</dbReference>
<name>A0AAU0UM38_9FIRM</name>
<dbReference type="PANTHER" id="PTHR47019">
    <property type="entry name" value="LIPID II FLIPPASE MURJ"/>
    <property type="match status" value="1"/>
</dbReference>
<dbReference type="GO" id="GO:0071555">
    <property type="term" value="P:cell wall organization"/>
    <property type="evidence" value="ECO:0007669"/>
    <property type="project" value="UniProtKB-UniRule"/>
</dbReference>
<comment type="similarity">
    <text evidence="8 9">Belongs to the MurJ/MviN family.</text>
</comment>
<reference evidence="10 11" key="1">
    <citation type="submission" date="2023-04" db="EMBL/GenBank/DDBJ databases">
        <authorList>
            <person name="Hsu D."/>
        </authorList>
    </citation>
    <scope>NUCLEOTIDE SEQUENCE [LARGE SCALE GENOMIC DNA]</scope>
    <source>
        <strain evidence="10 11">MK1</strain>
    </source>
</reference>
<evidence type="ECO:0000256" key="5">
    <source>
        <dbReference type="ARBA" id="ARBA00022984"/>
    </source>
</evidence>
<sequence>MTEKRGGVARAAGMIMVAMVISRILGYLRDVIIYAQFGQNRITDAYRAAFSIPDFLYMLLVGGALSSAFIPVISSLVAKEREEEVWYTASVILNVIMVLMVVGIAIGMVFTPQLIGILVPGFKGESFNLTVSLTRIMFFQAFFMALNGISTGILNSYRHFFSPALGSVLYNLAIIVVGLLLQPYIGIAGFSIGVVIGAMINFSVQIPALMRLGVRYRPAWNIRHPEVKKIVVLMLPVLVGLSVTQFNLFVNQNLASTLAPGIVAALAAGQRLMQLPIGIFGIAVAVAVFPTLTAHSALDEKAAFKRTMSLGIRSVIFLTLPAAVGLVALRTPIIRVLFEWGKFTHNDTVAIAEALFYYSFGLFAYSANQVLNRVFYALHDTRTPVTAAVATIAINIGLSFLLIGPLQHGGLALAYSVAGVVNMVLLLGILRHKIGSINGRQLVSSFFISLFASLLMGAASYFTAWNADRLLDMTVKFNQLIQVTAAVAVGAVVYAVLALLFHLEEADMVMDIFRRRLKRRRGAGA</sequence>
<dbReference type="HAMAP" id="MF_02078">
    <property type="entry name" value="MurJ_MviN"/>
    <property type="match status" value="1"/>
</dbReference>
<dbReference type="GO" id="GO:0009252">
    <property type="term" value="P:peptidoglycan biosynthetic process"/>
    <property type="evidence" value="ECO:0007669"/>
    <property type="project" value="UniProtKB-UniRule"/>
</dbReference>
<feature type="transmembrane region" description="Helical" evidence="8">
    <location>
        <begin position="230"/>
        <end position="250"/>
    </location>
</feature>
<keyword evidence="4 8" id="KW-0133">Cell shape</keyword>
<proteinExistence type="inferred from homology"/>
<keyword evidence="8 9" id="KW-0813">Transport</keyword>
<keyword evidence="11" id="KW-1185">Reference proteome</keyword>
<keyword evidence="3 8" id="KW-0812">Transmembrane</keyword>
<keyword evidence="8 9" id="KW-0961">Cell wall biogenesis/degradation</keyword>
<dbReference type="KEGG" id="dbc:MFMK1_001064"/>
<feature type="transmembrane region" description="Helical" evidence="8">
    <location>
        <begin position="310"/>
        <end position="329"/>
    </location>
</feature>
<feature type="transmembrane region" description="Helical" evidence="8">
    <location>
        <begin position="55"/>
        <end position="78"/>
    </location>
</feature>
<feature type="transmembrane region" description="Helical" evidence="8">
    <location>
        <begin position="442"/>
        <end position="463"/>
    </location>
</feature>
<dbReference type="PANTHER" id="PTHR47019:SF1">
    <property type="entry name" value="LIPID II FLIPPASE MURJ"/>
    <property type="match status" value="1"/>
</dbReference>
<comment type="pathway">
    <text evidence="8">Cell wall biogenesis; peptidoglycan biosynthesis.</text>
</comment>
<dbReference type="EMBL" id="CP121694">
    <property type="protein sequence ID" value="WRO21261.1"/>
    <property type="molecule type" value="Genomic_DNA"/>
</dbReference>
<keyword evidence="5 8" id="KW-0573">Peptidoglycan synthesis</keyword>
<gene>
    <name evidence="8 10" type="primary">murJ</name>
    <name evidence="10" type="ORF">MFMK1_001064</name>
</gene>